<feature type="compositionally biased region" description="Basic and acidic residues" evidence="1">
    <location>
        <begin position="79"/>
        <end position="97"/>
    </location>
</feature>
<dbReference type="AlphaFoldDB" id="A0AAV4MY14"/>
<feature type="region of interest" description="Disordered" evidence="1">
    <location>
        <begin position="1"/>
        <end position="209"/>
    </location>
</feature>
<feature type="compositionally biased region" description="Basic and acidic residues" evidence="1">
    <location>
        <begin position="106"/>
        <end position="120"/>
    </location>
</feature>
<evidence type="ECO:0000313" key="2">
    <source>
        <dbReference type="EMBL" id="GIX76774.1"/>
    </source>
</evidence>
<accession>A0AAV4MY14</accession>
<keyword evidence="3" id="KW-1185">Reference proteome</keyword>
<organism evidence="2 3">
    <name type="scientific">Caerostris extrusa</name>
    <name type="common">Bark spider</name>
    <name type="synonym">Caerostris bankana</name>
    <dbReference type="NCBI Taxonomy" id="172846"/>
    <lineage>
        <taxon>Eukaryota</taxon>
        <taxon>Metazoa</taxon>
        <taxon>Ecdysozoa</taxon>
        <taxon>Arthropoda</taxon>
        <taxon>Chelicerata</taxon>
        <taxon>Arachnida</taxon>
        <taxon>Araneae</taxon>
        <taxon>Araneomorphae</taxon>
        <taxon>Entelegynae</taxon>
        <taxon>Araneoidea</taxon>
        <taxon>Araneidae</taxon>
        <taxon>Caerostris</taxon>
    </lineage>
</organism>
<evidence type="ECO:0000256" key="1">
    <source>
        <dbReference type="SAM" id="MobiDB-lite"/>
    </source>
</evidence>
<proteinExistence type="predicted"/>
<reference evidence="2 3" key="1">
    <citation type="submission" date="2021-06" db="EMBL/GenBank/DDBJ databases">
        <title>Caerostris extrusa draft genome.</title>
        <authorList>
            <person name="Kono N."/>
            <person name="Arakawa K."/>
        </authorList>
    </citation>
    <scope>NUCLEOTIDE SEQUENCE [LARGE SCALE GENOMIC DNA]</scope>
</reference>
<protein>
    <submittedName>
        <fullName evidence="2">Zinc finger protein basonuclin-2</fullName>
    </submittedName>
</protein>
<feature type="compositionally biased region" description="Basic and acidic residues" evidence="1">
    <location>
        <begin position="197"/>
        <end position="209"/>
    </location>
</feature>
<comment type="caution">
    <text evidence="2">The sequence shown here is derived from an EMBL/GenBank/DDBJ whole genome shotgun (WGS) entry which is preliminary data.</text>
</comment>
<gene>
    <name evidence="2" type="primary">BNC2_1</name>
    <name evidence="2" type="ORF">CEXT_252701</name>
</gene>
<feature type="compositionally biased region" description="Basic and acidic residues" evidence="1">
    <location>
        <begin position="25"/>
        <end position="70"/>
    </location>
</feature>
<dbReference type="Proteomes" id="UP001054945">
    <property type="component" value="Unassembled WGS sequence"/>
</dbReference>
<evidence type="ECO:0000313" key="3">
    <source>
        <dbReference type="Proteomes" id="UP001054945"/>
    </source>
</evidence>
<dbReference type="EMBL" id="BPLR01020282">
    <property type="protein sequence ID" value="GIX76774.1"/>
    <property type="molecule type" value="Genomic_DNA"/>
</dbReference>
<sequence length="209" mass="23848">MSPIEKHDNFSNVENDVPLPLTKKPRVEEMDNCREEGIDLSMKEERRKIENDVSIKEESQKLKQDIERSEISPSLFRATQDKGKLQDDDNTKVDNEPTKQNINKTEYSDIKNQAGDKDRILSSTKGVRKRKSLNPIKCPTTSDDDLQFASTDDSSSDTYIDQDNDENGLLDSKSDYLTSDGSDSINDLDDMDDNISENEKDKNHLKINQ</sequence>
<feature type="compositionally biased region" description="Acidic residues" evidence="1">
    <location>
        <begin position="186"/>
        <end position="196"/>
    </location>
</feature>
<name>A0AAV4MY14_CAEEX</name>